<dbReference type="InterPro" id="IPR010270">
    <property type="entry name" value="Phage_P2_GpM"/>
</dbReference>
<dbReference type="GO" id="GO:0003677">
    <property type="term" value="F:DNA binding"/>
    <property type="evidence" value="ECO:0007669"/>
    <property type="project" value="InterPro"/>
</dbReference>
<accession>A0A6L6ZNY2</accession>
<organism evidence="2 3">
    <name type="scientific">Escherichia coli</name>
    <dbReference type="NCBI Taxonomy" id="562"/>
    <lineage>
        <taxon>Bacteria</taxon>
        <taxon>Pseudomonadati</taxon>
        <taxon>Pseudomonadota</taxon>
        <taxon>Gammaproteobacteria</taxon>
        <taxon>Enterobacterales</taxon>
        <taxon>Enterobacteriaceae</taxon>
        <taxon>Escherichia</taxon>
    </lineage>
</organism>
<protein>
    <submittedName>
        <fullName evidence="2">Terminase</fullName>
    </submittedName>
</protein>
<dbReference type="RefSeq" id="WP_096843271.1">
    <property type="nucleotide sequence ID" value="NZ_NJZR01000056.1"/>
</dbReference>
<name>A0A6L6ZNY2_ECOLX</name>
<feature type="region of interest" description="Disordered" evidence="1">
    <location>
        <begin position="222"/>
        <end position="274"/>
    </location>
</feature>
<feature type="compositionally biased region" description="Low complexity" evidence="1">
    <location>
        <begin position="239"/>
        <end position="251"/>
    </location>
</feature>
<evidence type="ECO:0000256" key="1">
    <source>
        <dbReference type="SAM" id="MobiDB-lite"/>
    </source>
</evidence>
<dbReference type="Proteomes" id="UP000487258">
    <property type="component" value="Unassembled WGS sequence"/>
</dbReference>
<proteinExistence type="predicted"/>
<dbReference type="Pfam" id="PF05944">
    <property type="entry name" value="Phage_term_smal"/>
    <property type="match status" value="1"/>
</dbReference>
<dbReference type="EMBL" id="WTMY01000036">
    <property type="protein sequence ID" value="MWL45176.1"/>
    <property type="molecule type" value="Genomic_DNA"/>
</dbReference>
<comment type="caution">
    <text evidence="2">The sequence shown here is derived from an EMBL/GenBank/DDBJ whole genome shotgun (WGS) entry which is preliminary data.</text>
</comment>
<evidence type="ECO:0000313" key="2">
    <source>
        <dbReference type="EMBL" id="MWL45176.1"/>
    </source>
</evidence>
<dbReference type="AlphaFoldDB" id="A0A6L6ZNY2"/>
<evidence type="ECO:0000313" key="3">
    <source>
        <dbReference type="Proteomes" id="UP000487258"/>
    </source>
</evidence>
<reference evidence="2 3" key="1">
    <citation type="submission" date="2019-12" db="EMBL/GenBank/DDBJ databases">
        <title>Enteriobacteria Tanzani isolates_10432.</title>
        <authorList>
            <person name="Subbiah M."/>
            <person name="Call D."/>
        </authorList>
    </citation>
    <scope>NUCLEOTIDE SEQUENCE [LARGE SCALE GENOMIC DNA]</scope>
    <source>
        <strain evidence="2 3">10432wF6</strain>
    </source>
</reference>
<gene>
    <name evidence="2" type="ORF">GQM04_06485</name>
</gene>
<sequence length="274" mass="30342">MLTPAQRYLQREAARRGVTPDSREETRARTAHEQVLHQLRMAQMQLKGVQSNIAKAELKKHFLPDFEAWIDGTLAGDSGRQDEVITTMMVWAIDCRDYPLALRIGEYVIRHRLALPDNFGRDAATVLTEEIAEVVLTEAAANSETDLSGYIRTLDELDALVCDQDMPDQVRAKLHKARAFSRRASGSTGDLTVSLNLLREAMRINPAAGVKREIATLARKVSKVQPVPEKTAEEKSKTKSTSGRQKPGTKATARKAAGRRTTKKTAAKPARKAT</sequence>
<dbReference type="GO" id="GO:0004519">
    <property type="term" value="F:endonuclease activity"/>
    <property type="evidence" value="ECO:0007669"/>
    <property type="project" value="InterPro"/>
</dbReference>
<feature type="compositionally biased region" description="Basic residues" evidence="1">
    <location>
        <begin position="252"/>
        <end position="274"/>
    </location>
</feature>